<sequence>MLTVCDENQVPVLLDVANSNYVETNWDGKTGNRFSRGMCLVSSIFLKIKRRRFAVRSFISLSALNWSLTCKHCSMIFVFSRTLYTRLLLSSTRF</sequence>
<proteinExistence type="predicted"/>
<evidence type="ECO:0000313" key="1">
    <source>
        <dbReference type="EMBL" id="ESQ36387.1"/>
    </source>
</evidence>
<organism evidence="1 2">
    <name type="scientific">Eutrema salsugineum</name>
    <name type="common">Saltwater cress</name>
    <name type="synonym">Sisymbrium salsugineum</name>
    <dbReference type="NCBI Taxonomy" id="72664"/>
    <lineage>
        <taxon>Eukaryota</taxon>
        <taxon>Viridiplantae</taxon>
        <taxon>Streptophyta</taxon>
        <taxon>Embryophyta</taxon>
        <taxon>Tracheophyta</taxon>
        <taxon>Spermatophyta</taxon>
        <taxon>Magnoliopsida</taxon>
        <taxon>eudicotyledons</taxon>
        <taxon>Gunneridae</taxon>
        <taxon>Pentapetalae</taxon>
        <taxon>rosids</taxon>
        <taxon>malvids</taxon>
        <taxon>Brassicales</taxon>
        <taxon>Brassicaceae</taxon>
        <taxon>Eutremeae</taxon>
        <taxon>Eutrema</taxon>
    </lineage>
</organism>
<dbReference type="EMBL" id="KI517683">
    <property type="protein sequence ID" value="ESQ36387.1"/>
    <property type="molecule type" value="Genomic_DNA"/>
</dbReference>
<dbReference type="KEGG" id="eus:EUTSA_v10009198mg"/>
<accession>V4L277</accession>
<evidence type="ECO:0000313" key="2">
    <source>
        <dbReference type="Proteomes" id="UP000030689"/>
    </source>
</evidence>
<dbReference type="AlphaFoldDB" id="V4L277"/>
<dbReference type="Proteomes" id="UP000030689">
    <property type="component" value="Unassembled WGS sequence"/>
</dbReference>
<reference evidence="1 2" key="1">
    <citation type="journal article" date="2013" name="Front. Plant Sci.">
        <title>The Reference Genome of the Halophytic Plant Eutrema salsugineum.</title>
        <authorList>
            <person name="Yang R."/>
            <person name="Jarvis D.E."/>
            <person name="Chen H."/>
            <person name="Beilstein M.A."/>
            <person name="Grimwood J."/>
            <person name="Jenkins J."/>
            <person name="Shu S."/>
            <person name="Prochnik S."/>
            <person name="Xin M."/>
            <person name="Ma C."/>
            <person name="Schmutz J."/>
            <person name="Wing R.A."/>
            <person name="Mitchell-Olds T."/>
            <person name="Schumaker K.S."/>
            <person name="Wang X."/>
        </authorList>
    </citation>
    <scope>NUCLEOTIDE SEQUENCE [LARGE SCALE GENOMIC DNA]</scope>
</reference>
<protein>
    <submittedName>
        <fullName evidence="1">Uncharacterized protein</fullName>
    </submittedName>
</protein>
<gene>
    <name evidence="1" type="ORF">EUTSA_v10009198mg</name>
</gene>
<dbReference type="Gramene" id="ESQ36387">
    <property type="protein sequence ID" value="ESQ36387"/>
    <property type="gene ID" value="EUTSA_v10009198mg"/>
</dbReference>
<name>V4L277_EUTSA</name>
<keyword evidence="2" id="KW-1185">Reference proteome</keyword>